<dbReference type="Proteomes" id="UP000886998">
    <property type="component" value="Unassembled WGS sequence"/>
</dbReference>
<name>A0A8X6XPR1_9ARAC</name>
<protein>
    <submittedName>
        <fullName evidence="1">Uncharacterized protein</fullName>
    </submittedName>
</protein>
<reference evidence="1" key="1">
    <citation type="submission" date="2020-08" db="EMBL/GenBank/DDBJ databases">
        <title>Multicomponent nature underlies the extraordinary mechanical properties of spider dragline silk.</title>
        <authorList>
            <person name="Kono N."/>
            <person name="Nakamura H."/>
            <person name="Mori M."/>
            <person name="Yoshida Y."/>
            <person name="Ohtoshi R."/>
            <person name="Malay A.D."/>
            <person name="Moran D.A.P."/>
            <person name="Tomita M."/>
            <person name="Numata K."/>
            <person name="Arakawa K."/>
        </authorList>
    </citation>
    <scope>NUCLEOTIDE SEQUENCE</scope>
</reference>
<dbReference type="EMBL" id="BMAV01010915">
    <property type="protein sequence ID" value="GFY56339.1"/>
    <property type="molecule type" value="Genomic_DNA"/>
</dbReference>
<dbReference type="AlphaFoldDB" id="A0A8X6XPR1"/>
<organism evidence="1 2">
    <name type="scientific">Trichonephila inaurata madagascariensis</name>
    <dbReference type="NCBI Taxonomy" id="2747483"/>
    <lineage>
        <taxon>Eukaryota</taxon>
        <taxon>Metazoa</taxon>
        <taxon>Ecdysozoa</taxon>
        <taxon>Arthropoda</taxon>
        <taxon>Chelicerata</taxon>
        <taxon>Arachnida</taxon>
        <taxon>Araneae</taxon>
        <taxon>Araneomorphae</taxon>
        <taxon>Entelegynae</taxon>
        <taxon>Araneoidea</taxon>
        <taxon>Nephilidae</taxon>
        <taxon>Trichonephila</taxon>
        <taxon>Trichonephila inaurata</taxon>
    </lineage>
</organism>
<proteinExistence type="predicted"/>
<keyword evidence="2" id="KW-1185">Reference proteome</keyword>
<dbReference type="OrthoDB" id="10474340at2759"/>
<comment type="caution">
    <text evidence="1">The sequence shown here is derived from an EMBL/GenBank/DDBJ whole genome shotgun (WGS) entry which is preliminary data.</text>
</comment>
<gene>
    <name evidence="1" type="ORF">TNIN_93421</name>
</gene>
<evidence type="ECO:0000313" key="2">
    <source>
        <dbReference type="Proteomes" id="UP000886998"/>
    </source>
</evidence>
<evidence type="ECO:0000313" key="1">
    <source>
        <dbReference type="EMBL" id="GFY56339.1"/>
    </source>
</evidence>
<sequence length="147" mass="16765">MSALLMLQKIEINIKYNLKPHHLLKNAQGHQHVIEICMQPWVKVCAHPQLQDEQKFENALIALTACSERKDDTVYAKEASSNETVEVSFKRYEETPPNYTVKLCAVCSKKIVKTAYFAVNASSLHMSYVQKSVTQKIKLNRKPVSCL</sequence>
<accession>A0A8X6XPR1</accession>